<dbReference type="SUPFAM" id="SSF56672">
    <property type="entry name" value="DNA/RNA polymerases"/>
    <property type="match status" value="1"/>
</dbReference>
<name>A0ABC9YD32_GRUJA</name>
<organism evidence="2 3">
    <name type="scientific">Grus japonensis</name>
    <name type="common">Japanese crane</name>
    <name type="synonym">Red-crowned crane</name>
    <dbReference type="NCBI Taxonomy" id="30415"/>
    <lineage>
        <taxon>Eukaryota</taxon>
        <taxon>Metazoa</taxon>
        <taxon>Chordata</taxon>
        <taxon>Craniata</taxon>
        <taxon>Vertebrata</taxon>
        <taxon>Euteleostomi</taxon>
        <taxon>Archelosauria</taxon>
        <taxon>Archosauria</taxon>
        <taxon>Dinosauria</taxon>
        <taxon>Saurischia</taxon>
        <taxon>Theropoda</taxon>
        <taxon>Coelurosauria</taxon>
        <taxon>Aves</taxon>
        <taxon>Neognathae</taxon>
        <taxon>Neoaves</taxon>
        <taxon>Gruiformes</taxon>
        <taxon>Gruidae</taxon>
        <taxon>Grus</taxon>
    </lineage>
</organism>
<dbReference type="Proteomes" id="UP001623348">
    <property type="component" value="Unassembled WGS sequence"/>
</dbReference>
<dbReference type="InterPro" id="IPR000477">
    <property type="entry name" value="RT_dom"/>
</dbReference>
<evidence type="ECO:0000313" key="2">
    <source>
        <dbReference type="EMBL" id="GAB0207496.1"/>
    </source>
</evidence>
<protein>
    <submittedName>
        <fullName evidence="2">Triadin</fullName>
    </submittedName>
</protein>
<evidence type="ECO:0000259" key="1">
    <source>
        <dbReference type="PROSITE" id="PS50878"/>
    </source>
</evidence>
<dbReference type="PROSITE" id="PS50878">
    <property type="entry name" value="RT_POL"/>
    <property type="match status" value="1"/>
</dbReference>
<dbReference type="EMBL" id="BAAFJT010000237">
    <property type="protein sequence ID" value="GAB0207496.1"/>
    <property type="molecule type" value="Genomic_DNA"/>
</dbReference>
<comment type="caution">
    <text evidence="2">The sequence shown here is derived from an EMBL/GenBank/DDBJ whole genome shotgun (WGS) entry which is preliminary data.</text>
</comment>
<accession>A0ABC9YD32</accession>
<dbReference type="PANTHER" id="PTHR33332">
    <property type="entry name" value="REVERSE TRANSCRIPTASE DOMAIN-CONTAINING PROTEIN"/>
    <property type="match status" value="1"/>
</dbReference>
<sequence>MGPDEMHPQVLRELVDEVARPLAIIFEKSWQSGEVPTDWKRGNITPIFKKGKKEDPGNYRPVSLTSVPGKIMEQTLQETMLRHMENKEVIGESQHGFTKAKSCLTNLVAFYDGMTALVDKGRATDIISLALCKAFDTVPHDILVSELGRHGFDGWTTWWIRNWLDGRTQRLVVNGSMSKWRTVTSGVPQGSVLGPALFNIFVGDMDSRIECTLSKFADNTKLCSVVDTLEGREAIQRDLDRLERWARANLMRFNKAKCEVLPVGRRNPKHNYRLGEEWIESSPEEKDLGVLIDEKLNMSRQCALAAQKANCVLGYIKNSGTSRSREVILPLYSALVRPHLEYCVQLWGPQYRKDMELLERVQRRATKLIRGLEHLSYEDRLRELGLFSLEKRRLRGDLIAAYQFVKGAYRKAGEGLFMRECSDRTRGNGFKLKGGRFRLDVRKKFFMMRVVRHWNRLPREVVDAPSLEVFKARLDEALGNVV</sequence>
<dbReference type="CDD" id="cd01650">
    <property type="entry name" value="RT_nLTR_like"/>
    <property type="match status" value="1"/>
</dbReference>
<evidence type="ECO:0000313" key="3">
    <source>
        <dbReference type="Proteomes" id="UP001623348"/>
    </source>
</evidence>
<proteinExistence type="predicted"/>
<keyword evidence="3" id="KW-1185">Reference proteome</keyword>
<dbReference type="AlphaFoldDB" id="A0ABC9YD32"/>
<reference evidence="2 3" key="1">
    <citation type="submission" date="2024-06" db="EMBL/GenBank/DDBJ databases">
        <title>The draft genome of Grus japonensis, version 3.</title>
        <authorList>
            <person name="Nabeshima K."/>
            <person name="Suzuki S."/>
            <person name="Onuma M."/>
        </authorList>
    </citation>
    <scope>NUCLEOTIDE SEQUENCE [LARGE SCALE GENOMIC DNA]</scope>
    <source>
        <strain evidence="2 3">451A</strain>
    </source>
</reference>
<feature type="domain" description="Reverse transcriptase" evidence="1">
    <location>
        <begin position="28"/>
        <end position="292"/>
    </location>
</feature>
<gene>
    <name evidence="2" type="ORF">GRJ2_003215300</name>
</gene>
<dbReference type="Pfam" id="PF00078">
    <property type="entry name" value="RVT_1"/>
    <property type="match status" value="1"/>
</dbReference>
<dbReference type="InterPro" id="IPR043502">
    <property type="entry name" value="DNA/RNA_pol_sf"/>
</dbReference>